<feature type="chain" id="PRO_5045941360" evidence="1">
    <location>
        <begin position="21"/>
        <end position="263"/>
    </location>
</feature>
<evidence type="ECO:0000313" key="2">
    <source>
        <dbReference type="EMBL" id="GAA2716931.1"/>
    </source>
</evidence>
<dbReference type="SUPFAM" id="SSF89372">
    <property type="entry name" value="Fucose-specific lectin"/>
    <property type="match status" value="1"/>
</dbReference>
<gene>
    <name evidence="2" type="ORF">GCM10010315_29030</name>
</gene>
<comment type="caution">
    <text evidence="2">The sequence shown here is derived from an EMBL/GenBank/DDBJ whole genome shotgun (WGS) entry which is preliminary data.</text>
</comment>
<sequence>MIHRPLRALLSGLLAAVALAGGGVVAGGGQVARAAAACAADATAPGHRGRPSGDPVPVRRADGRVEQFQLFYDDPAPGSYLPFVWHRAQQEPGGAYGEWERVSATPVGPKLYQVTAIENALGRMEVFFPSLGVFCHTAEGAGTDGWGPTEGFGLAPSPYHGGIVVFREAGGRLDAFASAGGTDAMQTRTQDPATGRWGPVAGLGALPDPFAGLSQPSSVAQLPDGRLHLVVREWNRDRFWQVTERAHLESWEPWQLCADSRCA</sequence>
<dbReference type="RefSeq" id="WP_344435581.1">
    <property type="nucleotide sequence ID" value="NZ_BAAASL010000009.1"/>
</dbReference>
<accession>A0ABN3TQN2</accession>
<keyword evidence="3" id="KW-1185">Reference proteome</keyword>
<organism evidence="2 3">
    <name type="scientific">Streptomyces luteosporeus</name>
    <dbReference type="NCBI Taxonomy" id="173856"/>
    <lineage>
        <taxon>Bacteria</taxon>
        <taxon>Bacillati</taxon>
        <taxon>Actinomycetota</taxon>
        <taxon>Actinomycetes</taxon>
        <taxon>Kitasatosporales</taxon>
        <taxon>Streptomycetaceae</taxon>
        <taxon>Streptomyces</taxon>
    </lineage>
</organism>
<feature type="signal peptide" evidence="1">
    <location>
        <begin position="1"/>
        <end position="20"/>
    </location>
</feature>
<dbReference type="EMBL" id="BAAASL010000009">
    <property type="protein sequence ID" value="GAA2716931.1"/>
    <property type="molecule type" value="Genomic_DNA"/>
</dbReference>
<dbReference type="Proteomes" id="UP001500886">
    <property type="component" value="Unassembled WGS sequence"/>
</dbReference>
<proteinExistence type="predicted"/>
<evidence type="ECO:0000256" key="1">
    <source>
        <dbReference type="SAM" id="SignalP"/>
    </source>
</evidence>
<name>A0ABN3TQN2_9ACTN</name>
<keyword evidence="1" id="KW-0732">Signal</keyword>
<protein>
    <submittedName>
        <fullName evidence="2">Uncharacterized protein</fullName>
    </submittedName>
</protein>
<evidence type="ECO:0000313" key="3">
    <source>
        <dbReference type="Proteomes" id="UP001500886"/>
    </source>
</evidence>
<reference evidence="2 3" key="1">
    <citation type="journal article" date="2019" name="Int. J. Syst. Evol. Microbiol.">
        <title>The Global Catalogue of Microorganisms (GCM) 10K type strain sequencing project: providing services to taxonomists for standard genome sequencing and annotation.</title>
        <authorList>
            <consortium name="The Broad Institute Genomics Platform"/>
            <consortium name="The Broad Institute Genome Sequencing Center for Infectious Disease"/>
            <person name="Wu L."/>
            <person name="Ma J."/>
        </authorList>
    </citation>
    <scope>NUCLEOTIDE SEQUENCE [LARGE SCALE GENOMIC DNA]</scope>
    <source>
        <strain evidence="2 3">JCM 4542</strain>
    </source>
</reference>